<keyword evidence="1" id="KW-0614">Plasmid</keyword>
<geneLocation type="plasmid" evidence="1 2">
    <name>pRHL1</name>
</geneLocation>
<dbReference type="Pfam" id="PF22752">
    <property type="entry name" value="DUF488-N3i"/>
    <property type="match status" value="1"/>
</dbReference>
<evidence type="ECO:0008006" key="3">
    <source>
        <dbReference type="Google" id="ProtNLM"/>
    </source>
</evidence>
<evidence type="ECO:0000313" key="2">
    <source>
        <dbReference type="Proteomes" id="UP000008710"/>
    </source>
</evidence>
<organism evidence="1 2">
    <name type="scientific">Rhodococcus jostii (strain RHA1)</name>
    <dbReference type="NCBI Taxonomy" id="101510"/>
    <lineage>
        <taxon>Bacteria</taxon>
        <taxon>Bacillati</taxon>
        <taxon>Actinomycetota</taxon>
        <taxon>Actinomycetes</taxon>
        <taxon>Mycobacteriales</taxon>
        <taxon>Nocardiaceae</taxon>
        <taxon>Rhodococcus</taxon>
    </lineage>
</organism>
<dbReference type="Proteomes" id="UP000008710">
    <property type="component" value="Plasmid pRHL1"/>
</dbReference>
<dbReference type="HOGENOM" id="CLU_1383206_0_0_11"/>
<name>Q0RZH3_RHOJR</name>
<proteinExistence type="predicted"/>
<dbReference type="AlphaFoldDB" id="Q0RZH3"/>
<accession>Q0RZH3</accession>
<reference evidence="2" key="1">
    <citation type="journal article" date="2006" name="Proc. Natl. Acad. Sci. U.S.A.">
        <title>The complete genome of Rhodococcus sp. RHA1 provides insights into a catabolic powerhouse.</title>
        <authorList>
            <person name="McLeod M.P."/>
            <person name="Warren R.L."/>
            <person name="Hsiao W.W.L."/>
            <person name="Araki N."/>
            <person name="Myhre M."/>
            <person name="Fernandes C."/>
            <person name="Miyazawa D."/>
            <person name="Wong W."/>
            <person name="Lillquist A.L."/>
            <person name="Wang D."/>
            <person name="Dosanjh M."/>
            <person name="Hara H."/>
            <person name="Petrescu A."/>
            <person name="Morin R.D."/>
            <person name="Yang G."/>
            <person name="Stott J.M."/>
            <person name="Schein J.E."/>
            <person name="Shin H."/>
            <person name="Smailus D."/>
            <person name="Siddiqui A.S."/>
            <person name="Marra M.A."/>
            <person name="Jones S.J.M."/>
            <person name="Holt R."/>
            <person name="Brinkman F.S.L."/>
            <person name="Miyauchi K."/>
            <person name="Fukuda M."/>
            <person name="Davies J.E."/>
            <person name="Mohn W.W."/>
            <person name="Eltis L.D."/>
        </authorList>
    </citation>
    <scope>NUCLEOTIDE SEQUENCE [LARGE SCALE GENOMIC DNA]</scope>
    <source>
        <strain evidence="2">RHA1</strain>
    </source>
</reference>
<evidence type="ECO:0000313" key="1">
    <source>
        <dbReference type="EMBL" id="ABG99313.1"/>
    </source>
</evidence>
<dbReference type="EMBL" id="CP000432">
    <property type="protein sequence ID" value="ABG99313.1"/>
    <property type="molecule type" value="Genomic_DNA"/>
</dbReference>
<dbReference type="InterPro" id="IPR052552">
    <property type="entry name" value="YeaO-like"/>
</dbReference>
<dbReference type="PANTHER" id="PTHR36849:SF1">
    <property type="entry name" value="CYTOPLASMIC PROTEIN"/>
    <property type="match status" value="1"/>
</dbReference>
<dbReference type="PANTHER" id="PTHR36849">
    <property type="entry name" value="CYTOPLASMIC PROTEIN-RELATED"/>
    <property type="match status" value="1"/>
</dbReference>
<dbReference type="KEGG" id="rha:RHA1_ro08269"/>
<gene>
    <name evidence="1" type="ordered locus">RHA1_ro08269</name>
</gene>
<sequence length="197" mass="22032">MAWPAKAPAGTTTRLRARHRCSAASRPRCARQVDRLGQLQQVLTHQCGVRGLHPPPPPPQCTAGLSFVVGTVISCHDRSMGPIELVRAYDARGTKKTSPTFLVDRLWPRGIAKADLDCDAWIKEVAPSTQLRTWFGHQADRFPEFRTRYLQELDTNRAAAQPIVEAARNGTVVLLYSAKDLEHNQAVVLREWISNQF</sequence>
<protein>
    <recommendedName>
        <fullName evidence="3">Uroporphyrin-III C-methyltransferase</fullName>
    </recommendedName>
</protein>